<dbReference type="EMBL" id="GBXM01031371">
    <property type="protein sequence ID" value="JAH77206.1"/>
    <property type="molecule type" value="Transcribed_RNA"/>
</dbReference>
<evidence type="ECO:0000313" key="1">
    <source>
        <dbReference type="EMBL" id="JAH77206.1"/>
    </source>
</evidence>
<reference evidence="1" key="1">
    <citation type="submission" date="2014-11" db="EMBL/GenBank/DDBJ databases">
        <authorList>
            <person name="Amaro Gonzalez C."/>
        </authorList>
    </citation>
    <scope>NUCLEOTIDE SEQUENCE</scope>
</reference>
<reference evidence="1" key="2">
    <citation type="journal article" date="2015" name="Fish Shellfish Immunol.">
        <title>Early steps in the European eel (Anguilla anguilla)-Vibrio vulnificus interaction in the gills: Role of the RtxA13 toxin.</title>
        <authorList>
            <person name="Callol A."/>
            <person name="Pajuelo D."/>
            <person name="Ebbesson L."/>
            <person name="Teles M."/>
            <person name="MacKenzie S."/>
            <person name="Amaro C."/>
        </authorList>
    </citation>
    <scope>NUCLEOTIDE SEQUENCE</scope>
</reference>
<protein>
    <submittedName>
        <fullName evidence="1">Uncharacterized protein</fullName>
    </submittedName>
</protein>
<sequence>MKENHKMPQLIILQMSPHPRVLFSLKCFPFSLYLQSICLSLSDGG</sequence>
<dbReference type="AlphaFoldDB" id="A0A0E9VGQ7"/>
<proteinExistence type="predicted"/>
<organism evidence="1">
    <name type="scientific">Anguilla anguilla</name>
    <name type="common">European freshwater eel</name>
    <name type="synonym">Muraena anguilla</name>
    <dbReference type="NCBI Taxonomy" id="7936"/>
    <lineage>
        <taxon>Eukaryota</taxon>
        <taxon>Metazoa</taxon>
        <taxon>Chordata</taxon>
        <taxon>Craniata</taxon>
        <taxon>Vertebrata</taxon>
        <taxon>Euteleostomi</taxon>
        <taxon>Actinopterygii</taxon>
        <taxon>Neopterygii</taxon>
        <taxon>Teleostei</taxon>
        <taxon>Anguilliformes</taxon>
        <taxon>Anguillidae</taxon>
        <taxon>Anguilla</taxon>
    </lineage>
</organism>
<accession>A0A0E9VGQ7</accession>
<name>A0A0E9VGQ7_ANGAN</name>